<gene>
    <name evidence="1" type="ORF">N0V93_003883</name>
</gene>
<organism evidence="1 2">
    <name type="scientific">Gnomoniopsis smithogilvyi</name>
    <dbReference type="NCBI Taxonomy" id="1191159"/>
    <lineage>
        <taxon>Eukaryota</taxon>
        <taxon>Fungi</taxon>
        <taxon>Dikarya</taxon>
        <taxon>Ascomycota</taxon>
        <taxon>Pezizomycotina</taxon>
        <taxon>Sordariomycetes</taxon>
        <taxon>Sordariomycetidae</taxon>
        <taxon>Diaporthales</taxon>
        <taxon>Gnomoniaceae</taxon>
        <taxon>Gnomoniopsis</taxon>
    </lineage>
</organism>
<name>A0A9W9D0I4_9PEZI</name>
<accession>A0A9W9D0I4</accession>
<proteinExistence type="predicted"/>
<comment type="caution">
    <text evidence="1">The sequence shown here is derived from an EMBL/GenBank/DDBJ whole genome shotgun (WGS) entry which is preliminary data.</text>
</comment>
<protein>
    <submittedName>
        <fullName evidence="1">Uncharacterized protein</fullName>
    </submittedName>
</protein>
<sequence>MKTQVPMLLQVRETIWYQRRIGVIFRELWEEREELEDVEEVEEVEEAEERRSRGAGVGVRFRIESERLREPEG</sequence>
<dbReference type="AlphaFoldDB" id="A0A9W9D0I4"/>
<evidence type="ECO:0000313" key="2">
    <source>
        <dbReference type="Proteomes" id="UP001140453"/>
    </source>
</evidence>
<evidence type="ECO:0000313" key="1">
    <source>
        <dbReference type="EMBL" id="KAJ4394664.1"/>
    </source>
</evidence>
<dbReference type="EMBL" id="JAPEVB010000002">
    <property type="protein sequence ID" value="KAJ4394664.1"/>
    <property type="molecule type" value="Genomic_DNA"/>
</dbReference>
<reference evidence="1" key="1">
    <citation type="submission" date="2022-10" db="EMBL/GenBank/DDBJ databases">
        <title>Tapping the CABI collections for fungal endophytes: first genome assemblies for Collariella, Neodidymelliopsis, Ascochyta clinopodiicola, Didymella pomorum, Didymosphaeria variabile, Neocosmospora piperis and Neocucurbitaria cava.</title>
        <authorList>
            <person name="Hill R."/>
        </authorList>
    </citation>
    <scope>NUCLEOTIDE SEQUENCE</scope>
    <source>
        <strain evidence="1">IMI 355082</strain>
    </source>
</reference>
<keyword evidence="2" id="KW-1185">Reference proteome</keyword>
<dbReference type="Proteomes" id="UP001140453">
    <property type="component" value="Unassembled WGS sequence"/>
</dbReference>